<dbReference type="Proteomes" id="UP000028933">
    <property type="component" value="Chromosome"/>
</dbReference>
<sequence>MKMYIKLLVLALMVSTQTQAQRMLPKQKGLELNIGTLSFGNLSNNYSINAALTTNDRNGNYRFLSLDYTYQAKKYEVVYIPTETYTAEGGYSFFMLGDSGRNISLNLGIAAIAGYENVNGGETVLYDGALLKSRSGFIYGAGIRLSFEAYLSDQIVFILYGRTKIFWGTDLKQFRPLAGLGLRINF</sequence>
<evidence type="ECO:0000313" key="2">
    <source>
        <dbReference type="EMBL" id="AIL46973.1"/>
    </source>
</evidence>
<dbReference type="AlphaFoldDB" id="A0A077EKC3"/>
<feature type="chain" id="PRO_5001718489" evidence="1">
    <location>
        <begin position="21"/>
        <end position="186"/>
    </location>
</feature>
<proteinExistence type="predicted"/>
<gene>
    <name evidence="2" type="ORF">BD94_3198</name>
</gene>
<evidence type="ECO:0000313" key="3">
    <source>
        <dbReference type="Proteomes" id="UP000028933"/>
    </source>
</evidence>
<dbReference type="eggNOG" id="ENOG502Z9MM">
    <property type="taxonomic scope" value="Bacteria"/>
</dbReference>
<dbReference type="RefSeq" id="WP_024566303.1">
    <property type="nucleotide sequence ID" value="NZ_CP007547.1"/>
</dbReference>
<reference evidence="2" key="2">
    <citation type="journal article" date="2015" name="Genome Biol. Evol.">
        <title>Complete Genome Sequence and Transcriptomic Analysis of the Novel Pathogen Elizabethkingia anophelis in Response to Oxidative Stress.</title>
        <authorList>
            <person name="Li Y."/>
            <person name="Liu Y."/>
            <person name="Chew S.C."/>
            <person name="Tay M."/>
            <person name="Salido M.M."/>
            <person name="Teo J."/>
            <person name="Lauro F.M."/>
            <person name="Givskov M."/>
            <person name="Yang L."/>
        </authorList>
    </citation>
    <scope>NUCLEOTIDE SEQUENCE</scope>
    <source>
        <strain evidence="2">NUHP1</strain>
    </source>
</reference>
<organism evidence="2 3">
    <name type="scientific">Elizabethkingia anophelis NUHP1</name>
    <dbReference type="NCBI Taxonomy" id="1338011"/>
    <lineage>
        <taxon>Bacteria</taxon>
        <taxon>Pseudomonadati</taxon>
        <taxon>Bacteroidota</taxon>
        <taxon>Flavobacteriia</taxon>
        <taxon>Flavobacteriales</taxon>
        <taxon>Weeksellaceae</taxon>
        <taxon>Elizabethkingia</taxon>
    </lineage>
</organism>
<reference evidence="2" key="1">
    <citation type="journal article" date="2013" name="Lancet">
        <title>First case of E anophelis outbreak in an intensive-care unit.</title>
        <authorList>
            <person name="Teo J."/>
            <person name="Tan S.Y."/>
            <person name="Tay M."/>
            <person name="Ding Y."/>
            <person name="Kjelleberg S."/>
            <person name="Givskov M."/>
            <person name="Lin R.T."/>
            <person name="Yang L."/>
        </authorList>
    </citation>
    <scope>NUCLEOTIDE SEQUENCE [LARGE SCALE GENOMIC DNA]</scope>
    <source>
        <strain evidence="2">NUHP1</strain>
    </source>
</reference>
<evidence type="ECO:0000256" key="1">
    <source>
        <dbReference type="SAM" id="SignalP"/>
    </source>
</evidence>
<dbReference type="InterPro" id="IPR018899">
    <property type="entry name" value="Conjug_transposon_Tra0"/>
</dbReference>
<keyword evidence="1" id="KW-0732">Signal</keyword>
<dbReference type="HOGENOM" id="CLU_119992_0_0_10"/>
<dbReference type="EMBL" id="CP007547">
    <property type="protein sequence ID" value="AIL46973.1"/>
    <property type="molecule type" value="Genomic_DNA"/>
</dbReference>
<dbReference type="STRING" id="1338011.BD94_3198"/>
<accession>A0A077EKC3</accession>
<dbReference type="Pfam" id="PF10626">
    <property type="entry name" value="TraO"/>
    <property type="match status" value="1"/>
</dbReference>
<name>A0A077EKC3_9FLAO</name>
<dbReference type="KEGG" id="eao:BD94_3198"/>
<protein>
    <submittedName>
        <fullName evidence="2">Conjugative transposon protein TraO</fullName>
    </submittedName>
</protein>
<feature type="signal peptide" evidence="1">
    <location>
        <begin position="1"/>
        <end position="20"/>
    </location>
</feature>